<feature type="region of interest" description="Disordered" evidence="2">
    <location>
        <begin position="1"/>
        <end position="53"/>
    </location>
</feature>
<dbReference type="AlphaFoldDB" id="A0A0F9R7K3"/>
<organism evidence="3">
    <name type="scientific">marine sediment metagenome</name>
    <dbReference type="NCBI Taxonomy" id="412755"/>
    <lineage>
        <taxon>unclassified sequences</taxon>
        <taxon>metagenomes</taxon>
        <taxon>ecological metagenomes</taxon>
    </lineage>
</organism>
<protein>
    <recommendedName>
        <fullName evidence="4">Scaffolding protein</fullName>
    </recommendedName>
</protein>
<dbReference type="EMBL" id="LAZR01001399">
    <property type="protein sequence ID" value="KKN45282.1"/>
    <property type="molecule type" value="Genomic_DNA"/>
</dbReference>
<accession>A0A0F9R7K3</accession>
<evidence type="ECO:0000256" key="1">
    <source>
        <dbReference type="SAM" id="Coils"/>
    </source>
</evidence>
<evidence type="ECO:0000313" key="3">
    <source>
        <dbReference type="EMBL" id="KKN45282.1"/>
    </source>
</evidence>
<proteinExistence type="predicted"/>
<feature type="region of interest" description="Disordered" evidence="2">
    <location>
        <begin position="202"/>
        <end position="249"/>
    </location>
</feature>
<evidence type="ECO:0008006" key="4">
    <source>
        <dbReference type="Google" id="ProtNLM"/>
    </source>
</evidence>
<reference evidence="3" key="1">
    <citation type="journal article" date="2015" name="Nature">
        <title>Complex archaea that bridge the gap between prokaryotes and eukaryotes.</title>
        <authorList>
            <person name="Spang A."/>
            <person name="Saw J.H."/>
            <person name="Jorgensen S.L."/>
            <person name="Zaremba-Niedzwiedzka K."/>
            <person name="Martijn J."/>
            <person name="Lind A.E."/>
            <person name="van Eijk R."/>
            <person name="Schleper C."/>
            <person name="Guy L."/>
            <person name="Ettema T.J."/>
        </authorList>
    </citation>
    <scope>NUCLEOTIDE SEQUENCE</scope>
</reference>
<feature type="compositionally biased region" description="Basic and acidic residues" evidence="2">
    <location>
        <begin position="202"/>
        <end position="243"/>
    </location>
</feature>
<feature type="compositionally biased region" description="Basic and acidic residues" evidence="2">
    <location>
        <begin position="25"/>
        <end position="48"/>
    </location>
</feature>
<evidence type="ECO:0000256" key="2">
    <source>
        <dbReference type="SAM" id="MobiDB-lite"/>
    </source>
</evidence>
<comment type="caution">
    <text evidence="3">The sequence shown here is derived from an EMBL/GenBank/DDBJ whole genome shotgun (WGS) entry which is preliminary data.</text>
</comment>
<keyword evidence="1" id="KW-0175">Coiled coil</keyword>
<gene>
    <name evidence="3" type="ORF">LCGC14_0684680</name>
</gene>
<name>A0A0F9R7K3_9ZZZZ</name>
<feature type="coiled-coil region" evidence="1">
    <location>
        <begin position="76"/>
        <end position="144"/>
    </location>
</feature>
<sequence length="249" mass="27537">MTSKAVTENAEGTKVEAEGSSTPEAEAKTPESESKVSPKEEKVEEKPTITKTQNEALVHMATSEAGRLQKVAETERDGFKTKAEKAEALVEDIQAERDKLQTGIEELTNDDPKKFDLVKRDKELRDAQRTLKTATDELATQQKDNETIVTTAKETLLEIAIWEVATEYKGGDPVRLKALCATLGVTDEVKLREVAGNLWEKSEAKVPDKKGEVEEPKEKLNLDGGDTHGGGEETEQEKLDKRYPKTAKK</sequence>